<reference evidence="1" key="2">
    <citation type="submission" date="2022-01" db="EMBL/GenBank/DDBJ databases">
        <authorList>
            <person name="Yamashiro T."/>
            <person name="Shiraishi A."/>
            <person name="Satake H."/>
            <person name="Nakayama K."/>
        </authorList>
    </citation>
    <scope>NUCLEOTIDE SEQUENCE</scope>
</reference>
<sequence length="279" mass="31346">MDSRWNSLKDQSIEFLHLQSIADQLIVLVYYERGGSCVFDSWDREILLNDALAASHVWCDQKKKKDASLDLVVSEPSTVAAEVATIALIPAIDPTVTSSASTIGVSQEPLIAITNYHISDLTMDEIEAQHDNYLKEQTLYKLKVKIYSENDPTSDLEEEPRLIGETSAPPIPKTAKQLVAKRNQERVKSILLLAIPDEYLLKFHNVADAKSLWEAIKSRFGGNEESKKSCKSVLYHVFCCPVTVHVPVTAHYCSSLFMSLFMSSIFFSCENVKNRCYCC</sequence>
<evidence type="ECO:0000313" key="1">
    <source>
        <dbReference type="EMBL" id="GJS80960.1"/>
    </source>
</evidence>
<proteinExistence type="predicted"/>
<reference evidence="1" key="1">
    <citation type="journal article" date="2022" name="Int. J. Mol. Sci.">
        <title>Draft Genome of Tanacetum Coccineum: Genomic Comparison of Closely Related Tanacetum-Family Plants.</title>
        <authorList>
            <person name="Yamashiro T."/>
            <person name="Shiraishi A."/>
            <person name="Nakayama K."/>
            <person name="Satake H."/>
        </authorList>
    </citation>
    <scope>NUCLEOTIDE SEQUENCE</scope>
</reference>
<evidence type="ECO:0000313" key="2">
    <source>
        <dbReference type="Proteomes" id="UP001151760"/>
    </source>
</evidence>
<dbReference type="EMBL" id="BQNB010010711">
    <property type="protein sequence ID" value="GJS80960.1"/>
    <property type="molecule type" value="Genomic_DNA"/>
</dbReference>
<organism evidence="1 2">
    <name type="scientific">Tanacetum coccineum</name>
    <dbReference type="NCBI Taxonomy" id="301880"/>
    <lineage>
        <taxon>Eukaryota</taxon>
        <taxon>Viridiplantae</taxon>
        <taxon>Streptophyta</taxon>
        <taxon>Embryophyta</taxon>
        <taxon>Tracheophyta</taxon>
        <taxon>Spermatophyta</taxon>
        <taxon>Magnoliopsida</taxon>
        <taxon>eudicotyledons</taxon>
        <taxon>Gunneridae</taxon>
        <taxon>Pentapetalae</taxon>
        <taxon>asterids</taxon>
        <taxon>campanulids</taxon>
        <taxon>Asterales</taxon>
        <taxon>Asteraceae</taxon>
        <taxon>Asteroideae</taxon>
        <taxon>Anthemideae</taxon>
        <taxon>Anthemidinae</taxon>
        <taxon>Tanacetum</taxon>
    </lineage>
</organism>
<protein>
    <submittedName>
        <fullName evidence="1">Uncharacterized protein</fullName>
    </submittedName>
</protein>
<keyword evidence="2" id="KW-1185">Reference proteome</keyword>
<gene>
    <name evidence="1" type="ORF">Tco_0747501</name>
</gene>
<comment type="caution">
    <text evidence="1">The sequence shown here is derived from an EMBL/GenBank/DDBJ whole genome shotgun (WGS) entry which is preliminary data.</text>
</comment>
<dbReference type="Proteomes" id="UP001151760">
    <property type="component" value="Unassembled WGS sequence"/>
</dbReference>
<accession>A0ABQ4YTV7</accession>
<name>A0ABQ4YTV7_9ASTR</name>